<dbReference type="PANTHER" id="PTHR39338">
    <property type="entry name" value="BLL5662 PROTEIN-RELATED"/>
    <property type="match status" value="1"/>
</dbReference>
<dbReference type="InterPro" id="IPR011195">
    <property type="entry name" value="UCP010256"/>
</dbReference>
<dbReference type="PANTHER" id="PTHR39338:SF5">
    <property type="entry name" value="BLR6139 PROTEIN"/>
    <property type="match status" value="1"/>
</dbReference>
<evidence type="ECO:0000313" key="2">
    <source>
        <dbReference type="EMBL" id="VAW08588.1"/>
    </source>
</evidence>
<dbReference type="Pfam" id="PF05762">
    <property type="entry name" value="VWA_CoxE"/>
    <property type="match status" value="1"/>
</dbReference>
<dbReference type="AlphaFoldDB" id="A0A3B0SSX3"/>
<proteinExistence type="predicted"/>
<feature type="compositionally biased region" description="Gly residues" evidence="1">
    <location>
        <begin position="95"/>
        <end position="113"/>
    </location>
</feature>
<organism evidence="2">
    <name type="scientific">hydrothermal vent metagenome</name>
    <dbReference type="NCBI Taxonomy" id="652676"/>
    <lineage>
        <taxon>unclassified sequences</taxon>
        <taxon>metagenomes</taxon>
        <taxon>ecological metagenomes</taxon>
    </lineage>
</organism>
<name>A0A3B0SSX3_9ZZZZ</name>
<evidence type="ECO:0000256" key="1">
    <source>
        <dbReference type="SAM" id="MobiDB-lite"/>
    </source>
</evidence>
<accession>A0A3B0SSX3</accession>
<dbReference type="InterPro" id="IPR008912">
    <property type="entry name" value="Uncharacterised_CoxE"/>
</dbReference>
<protein>
    <submittedName>
        <fullName evidence="2">Carbon monoxide dehydrogenase E protein</fullName>
    </submittedName>
</protein>
<dbReference type="PIRSF" id="PIRSF010256">
    <property type="entry name" value="CoxE_vWa"/>
    <property type="match status" value="1"/>
</dbReference>
<sequence length="494" mass="53965">MLKSLVAFSEELRAIGVPVSMVETGDAAEALMHTDLADEDLVRETLATTLIKRPEHRHAFDVAFDVFFAVRAGLVADDESVASDEMGDSNEPTEGSGGEGIGGGTGGAGSGGGGAGDDAVLDALFEALRDHDDARLRRGARRAVKRFGGVQPGRPVGGRYYFYRVMRRVEQAQLAGRLRAAFEGDQPRTSLEDRLLSESVERSMIGLAAEVRREIVRQLVDDRGVGAVAKTLRVSLVEDLDLTNATSSELAEIERAVRPLARKIASKVAARRKQGRRGRLDVRRTVRRSLAHGGAFIDPVFRPRMRSKPDVIVLADVSGSMATFARFTLQLTHALASQFSGVRTFAFVDEIDDVSSYFRPGVRFVDALRTMTSNAAIVGLDGHSDYGSVFRGFEDRYLDVVRDRSVVLIAGDARSNFRDPYAAGLASIADRARSVHWLNPEPARYWDTGDSILGTYVPFVDQVAEVRTLRQLEHFVEHLVVESSPRLHSVAATP</sequence>
<reference evidence="2" key="1">
    <citation type="submission" date="2018-06" db="EMBL/GenBank/DDBJ databases">
        <authorList>
            <person name="Zhirakovskaya E."/>
        </authorList>
    </citation>
    <scope>NUCLEOTIDE SEQUENCE</scope>
</reference>
<feature type="region of interest" description="Disordered" evidence="1">
    <location>
        <begin position="80"/>
        <end position="113"/>
    </location>
</feature>
<dbReference type="EMBL" id="UOEK01000474">
    <property type="protein sequence ID" value="VAW08588.1"/>
    <property type="molecule type" value="Genomic_DNA"/>
</dbReference>
<gene>
    <name evidence="2" type="ORF">MNBD_ACTINO02-1246</name>
</gene>